<feature type="domain" description="LTD" evidence="2">
    <location>
        <begin position="139"/>
        <end position="267"/>
    </location>
</feature>
<dbReference type="InterPro" id="IPR036415">
    <property type="entry name" value="Lamin_tail_dom_sf"/>
</dbReference>
<dbReference type="Pfam" id="PF00932">
    <property type="entry name" value="LTD"/>
    <property type="match status" value="1"/>
</dbReference>
<dbReference type="Gene3D" id="2.60.40.1260">
    <property type="entry name" value="Lamin Tail domain"/>
    <property type="match status" value="1"/>
</dbReference>
<reference evidence="3" key="1">
    <citation type="submission" date="2021-01" db="EMBL/GenBank/DDBJ databases">
        <authorList>
            <person name="Corre E."/>
            <person name="Pelletier E."/>
            <person name="Niang G."/>
            <person name="Scheremetjew M."/>
            <person name="Finn R."/>
            <person name="Kale V."/>
            <person name="Holt S."/>
            <person name="Cochrane G."/>
            <person name="Meng A."/>
            <person name="Brown T."/>
            <person name="Cohen L."/>
        </authorList>
    </citation>
    <scope>NUCLEOTIDE SEQUENCE</scope>
    <source>
        <strain evidence="3">Grunow 1884</strain>
    </source>
</reference>
<organism evidence="3">
    <name type="scientific">Trieres chinensis</name>
    <name type="common">Marine centric diatom</name>
    <name type="synonym">Odontella sinensis</name>
    <dbReference type="NCBI Taxonomy" id="1514140"/>
    <lineage>
        <taxon>Eukaryota</taxon>
        <taxon>Sar</taxon>
        <taxon>Stramenopiles</taxon>
        <taxon>Ochrophyta</taxon>
        <taxon>Bacillariophyta</taxon>
        <taxon>Mediophyceae</taxon>
        <taxon>Biddulphiophycidae</taxon>
        <taxon>Eupodiscales</taxon>
        <taxon>Parodontellaceae</taxon>
        <taxon>Trieres</taxon>
    </lineage>
</organism>
<dbReference type="InterPro" id="IPR001322">
    <property type="entry name" value="Lamin_tail_dom"/>
</dbReference>
<name>A0A7S1YSX1_TRICV</name>
<gene>
    <name evidence="3" type="ORF">OSIN01602_LOCUS125</name>
</gene>
<keyword evidence="1" id="KW-0732">Signal</keyword>
<sequence length="270" mass="28256">MLSWKMRAAALMLLATSEAFVSVSLSSRGGHALPMGVQSRRDAEDDCQVSHSNVPSKAFIGATTAAALAFGSVDAAVASVAAPSLEEKVAISQISAPRPSIFATTSDLLSDRNLAEKVGVRDMRSSPAMSSSSLLSAAAPAPASAPASSNLANGAGVVIRDINFDGKVPKTESDEYVVILNDSKSTVDISKYYLYVATTGTQGPTFYFPNDTTLKPGASVRIYTNEIHKETGGYSFGSGKAIWSNNGGLAVLKDSNGKKIMEYKYKPASN</sequence>
<evidence type="ECO:0000259" key="2">
    <source>
        <dbReference type="PROSITE" id="PS51841"/>
    </source>
</evidence>
<evidence type="ECO:0000256" key="1">
    <source>
        <dbReference type="SAM" id="SignalP"/>
    </source>
</evidence>
<evidence type="ECO:0000313" key="3">
    <source>
        <dbReference type="EMBL" id="CAD9318701.1"/>
    </source>
</evidence>
<accession>A0A7S1YSX1</accession>
<proteinExistence type="predicted"/>
<dbReference type="EMBL" id="HBGO01000278">
    <property type="protein sequence ID" value="CAD9318701.1"/>
    <property type="molecule type" value="Transcribed_RNA"/>
</dbReference>
<dbReference type="PROSITE" id="PS51841">
    <property type="entry name" value="LTD"/>
    <property type="match status" value="1"/>
</dbReference>
<protein>
    <recommendedName>
        <fullName evidence="2">LTD domain-containing protein</fullName>
    </recommendedName>
</protein>
<dbReference type="SUPFAM" id="SSF74853">
    <property type="entry name" value="Lamin A/C globular tail domain"/>
    <property type="match status" value="1"/>
</dbReference>
<dbReference type="AlphaFoldDB" id="A0A7S1YSX1"/>
<feature type="signal peptide" evidence="1">
    <location>
        <begin position="1"/>
        <end position="19"/>
    </location>
</feature>
<feature type="chain" id="PRO_5031118459" description="LTD domain-containing protein" evidence="1">
    <location>
        <begin position="20"/>
        <end position="270"/>
    </location>
</feature>